<dbReference type="Pfam" id="PF01128">
    <property type="entry name" value="IspD"/>
    <property type="match status" value="1"/>
</dbReference>
<evidence type="ECO:0000256" key="4">
    <source>
        <dbReference type="ARBA" id="ARBA00022679"/>
    </source>
</evidence>
<dbReference type="UniPathway" id="UPA00056">
    <property type="reaction ID" value="UER00093"/>
</dbReference>
<dbReference type="Gene3D" id="3.90.550.10">
    <property type="entry name" value="Spore Coat Polysaccharide Biosynthesis Protein SpsA, Chain A"/>
    <property type="match status" value="1"/>
</dbReference>
<dbReference type="OrthoDB" id="9806837at2"/>
<feature type="site" description="Positions MEP for the nucleophilic attack" evidence="7">
    <location>
        <position position="155"/>
    </location>
</feature>
<dbReference type="PROSITE" id="PS01295">
    <property type="entry name" value="ISPD"/>
    <property type="match status" value="1"/>
</dbReference>
<evidence type="ECO:0000313" key="9">
    <source>
        <dbReference type="Proteomes" id="UP000016562"/>
    </source>
</evidence>
<evidence type="ECO:0000256" key="6">
    <source>
        <dbReference type="ARBA" id="ARBA00023229"/>
    </source>
</evidence>
<gene>
    <name evidence="7 8" type="primary">ispD</name>
    <name evidence="8" type="ORF">VEZ01S_03_00140</name>
</gene>
<name>U3AZA9_9VIBR</name>
<reference evidence="8 9" key="1">
    <citation type="submission" date="2013-09" db="EMBL/GenBank/DDBJ databases">
        <title>Whole genome shotgun sequence of Vibrio ezurae NBRC 102218.</title>
        <authorList>
            <person name="Yoshida I."/>
            <person name="Hosoyama A."/>
            <person name="Numata M."/>
            <person name="Hashimoto M."/>
            <person name="Hosoyama Y."/>
            <person name="Tsuchikane K."/>
            <person name="Noguchi M."/>
            <person name="Hirakata S."/>
            <person name="Ichikawa N."/>
            <person name="Ohji S."/>
            <person name="Yamazoe A."/>
            <person name="Fujita N."/>
        </authorList>
    </citation>
    <scope>NUCLEOTIDE SEQUENCE [LARGE SCALE GENOMIC DNA]</scope>
    <source>
        <strain evidence="8 9">NBRC 102218</strain>
    </source>
</reference>
<sequence>MNKYIAIVPAAGVGSRMQANKPKQYLMLHGKTILEHTIEKLLSHPQISEVVVAISENDGYFSDTSLACHPLVTRVAGGKERSDSVLSALNHLIEQGYQDWVLVHDAARPNVCLDNITSLIEQGTQHGVGAILAARVRDTMKRSSSNNEIDSTVERAHLWHALTPQMFRTPELHSALQSALHNHHPVTDEASCMELIGRSPLLVEGRSDNLKVTQPEDLALAEFYLTATTTQE</sequence>
<evidence type="ECO:0000256" key="1">
    <source>
        <dbReference type="ARBA" id="ARBA00001282"/>
    </source>
</evidence>
<proteinExistence type="inferred from homology"/>
<dbReference type="PANTHER" id="PTHR32125">
    <property type="entry name" value="2-C-METHYL-D-ERYTHRITOL 4-PHOSPHATE CYTIDYLYLTRANSFERASE, CHLOROPLASTIC"/>
    <property type="match status" value="1"/>
</dbReference>
<keyword evidence="6 7" id="KW-0414">Isoprene biosynthesis</keyword>
<dbReference type="STRING" id="1219080.VEZ01S_03_00140"/>
<dbReference type="RefSeq" id="WP_021712275.1">
    <property type="nucleotide sequence ID" value="NZ_BATM01000003.1"/>
</dbReference>
<dbReference type="PANTHER" id="PTHR32125:SF4">
    <property type="entry name" value="2-C-METHYL-D-ERYTHRITOL 4-PHOSPHATE CYTIDYLYLTRANSFERASE, CHLOROPLASTIC"/>
    <property type="match status" value="1"/>
</dbReference>
<dbReference type="Proteomes" id="UP000016562">
    <property type="component" value="Unassembled WGS sequence"/>
</dbReference>
<dbReference type="GO" id="GO:0050518">
    <property type="term" value="F:2-C-methyl-D-erythritol 4-phosphate cytidylyltransferase activity"/>
    <property type="evidence" value="ECO:0007669"/>
    <property type="project" value="UniProtKB-UniRule"/>
</dbReference>
<dbReference type="EMBL" id="BATM01000003">
    <property type="protein sequence ID" value="GAD78552.1"/>
    <property type="molecule type" value="Genomic_DNA"/>
</dbReference>
<dbReference type="InterPro" id="IPR018294">
    <property type="entry name" value="ISPD_synthase_CS"/>
</dbReference>
<dbReference type="InterPro" id="IPR034683">
    <property type="entry name" value="IspD/TarI"/>
</dbReference>
<accession>U3AZA9</accession>
<keyword evidence="5 7" id="KW-0548">Nucleotidyltransferase</keyword>
<evidence type="ECO:0000256" key="5">
    <source>
        <dbReference type="ARBA" id="ARBA00022695"/>
    </source>
</evidence>
<keyword evidence="9" id="KW-1185">Reference proteome</keyword>
<evidence type="ECO:0000256" key="2">
    <source>
        <dbReference type="ARBA" id="ARBA00004787"/>
    </source>
</evidence>
<feature type="site" description="Transition state stabilizer" evidence="7">
    <location>
        <position position="23"/>
    </location>
</feature>
<dbReference type="AlphaFoldDB" id="U3AZA9"/>
<evidence type="ECO:0000256" key="7">
    <source>
        <dbReference type="HAMAP-Rule" id="MF_00108"/>
    </source>
</evidence>
<evidence type="ECO:0000313" key="8">
    <source>
        <dbReference type="EMBL" id="GAD78552.1"/>
    </source>
</evidence>
<dbReference type="GO" id="GO:0019288">
    <property type="term" value="P:isopentenyl diphosphate biosynthetic process, methylerythritol 4-phosphate pathway"/>
    <property type="evidence" value="ECO:0007669"/>
    <property type="project" value="UniProtKB-UniRule"/>
</dbReference>
<feature type="site" description="Positions MEP for the nucleophilic attack" evidence="7">
    <location>
        <position position="211"/>
    </location>
</feature>
<dbReference type="SUPFAM" id="SSF53448">
    <property type="entry name" value="Nucleotide-diphospho-sugar transferases"/>
    <property type="match status" value="1"/>
</dbReference>
<dbReference type="FunFam" id="3.90.550.10:FF:000003">
    <property type="entry name" value="2-C-methyl-D-erythritol 4-phosphate cytidylyltransferase"/>
    <property type="match status" value="1"/>
</dbReference>
<dbReference type="HAMAP" id="MF_00108">
    <property type="entry name" value="IspD"/>
    <property type="match status" value="1"/>
</dbReference>
<protein>
    <recommendedName>
        <fullName evidence="7">2-C-methyl-D-erythritol 4-phosphate cytidylyltransferase</fullName>
        <ecNumber evidence="7">2.7.7.60</ecNumber>
    </recommendedName>
    <alternativeName>
        <fullName evidence="7">4-diphosphocytidyl-2C-methyl-D-erythritol synthase</fullName>
    </alternativeName>
    <alternativeName>
        <fullName evidence="7">MEP cytidylyltransferase</fullName>
        <shortName evidence="7">MCT</shortName>
    </alternativeName>
</protein>
<feature type="site" description="Transition state stabilizer" evidence="7">
    <location>
        <position position="16"/>
    </location>
</feature>
<organism evidence="8 9">
    <name type="scientific">Vibrio ezurae NBRC 102218</name>
    <dbReference type="NCBI Taxonomy" id="1219080"/>
    <lineage>
        <taxon>Bacteria</taxon>
        <taxon>Pseudomonadati</taxon>
        <taxon>Pseudomonadota</taxon>
        <taxon>Gammaproteobacteria</taxon>
        <taxon>Vibrionales</taxon>
        <taxon>Vibrionaceae</taxon>
        <taxon>Vibrio</taxon>
    </lineage>
</organism>
<dbReference type="InterPro" id="IPR050088">
    <property type="entry name" value="IspD/TarI_cytidylyltransf_bact"/>
</dbReference>
<dbReference type="CDD" id="cd02516">
    <property type="entry name" value="CDP-ME_synthetase"/>
    <property type="match status" value="1"/>
</dbReference>
<dbReference type="InterPro" id="IPR029044">
    <property type="entry name" value="Nucleotide-diphossugar_trans"/>
</dbReference>
<comment type="catalytic activity">
    <reaction evidence="1 7">
        <text>2-C-methyl-D-erythritol 4-phosphate + CTP + H(+) = 4-CDP-2-C-methyl-D-erythritol + diphosphate</text>
        <dbReference type="Rhea" id="RHEA:13429"/>
        <dbReference type="ChEBI" id="CHEBI:15378"/>
        <dbReference type="ChEBI" id="CHEBI:33019"/>
        <dbReference type="ChEBI" id="CHEBI:37563"/>
        <dbReference type="ChEBI" id="CHEBI:57823"/>
        <dbReference type="ChEBI" id="CHEBI:58262"/>
        <dbReference type="EC" id="2.7.7.60"/>
    </reaction>
</comment>
<dbReference type="NCBIfam" id="TIGR00453">
    <property type="entry name" value="ispD"/>
    <property type="match status" value="1"/>
</dbReference>
<dbReference type="EC" id="2.7.7.60" evidence="7"/>
<dbReference type="eggNOG" id="COG1211">
    <property type="taxonomic scope" value="Bacteria"/>
</dbReference>
<dbReference type="InterPro" id="IPR001228">
    <property type="entry name" value="IspD"/>
</dbReference>
<comment type="function">
    <text evidence="7">Catalyzes the formation of 4-diphosphocytidyl-2-C-methyl-D-erythritol from CTP and 2-C-methyl-D-erythritol 4-phosphate (MEP).</text>
</comment>
<comment type="caution">
    <text evidence="8">The sequence shown here is derived from an EMBL/GenBank/DDBJ whole genome shotgun (WGS) entry which is preliminary data.</text>
</comment>
<keyword evidence="4 7" id="KW-0808">Transferase</keyword>
<comment type="similarity">
    <text evidence="3 7">Belongs to the IspD/TarI cytidylyltransferase family. IspD subfamily.</text>
</comment>
<comment type="pathway">
    <text evidence="2 7">Isoprenoid biosynthesis; isopentenyl diphosphate biosynthesis via DXP pathway; isopentenyl diphosphate from 1-deoxy-D-xylulose 5-phosphate: step 2/6.</text>
</comment>
<evidence type="ECO:0000256" key="3">
    <source>
        <dbReference type="ARBA" id="ARBA00009789"/>
    </source>
</evidence>